<dbReference type="EMBL" id="JABEZW010000013">
    <property type="protein sequence ID" value="MBA0783119.1"/>
    <property type="molecule type" value="Genomic_DNA"/>
</dbReference>
<sequence>MYKKSLHAIGELVRKVIRIDYKMDSGSCSHFANMEIYVDMRHPLVSKIQIDGQLQIIEVEEDFGLWMVMERRQRKNVVDGKLGRLSNNIGSFMIGRNLVNNEGRGKANKRGNASIGPSSVNNGSSSSQALRLVGLTLGNVIEPSILNILPRQVTFSLEQGNHKAVMVDENVNPNIIRTSECSNDGVLSPASLQPSSTTVVKWKEVKKDVRSRRV</sequence>
<evidence type="ECO:0000313" key="3">
    <source>
        <dbReference type="Proteomes" id="UP000593568"/>
    </source>
</evidence>
<protein>
    <submittedName>
        <fullName evidence="2">Uncharacterized protein</fullName>
    </submittedName>
</protein>
<organism evidence="2 3">
    <name type="scientific">Gossypium trilobum</name>
    <dbReference type="NCBI Taxonomy" id="34281"/>
    <lineage>
        <taxon>Eukaryota</taxon>
        <taxon>Viridiplantae</taxon>
        <taxon>Streptophyta</taxon>
        <taxon>Embryophyta</taxon>
        <taxon>Tracheophyta</taxon>
        <taxon>Spermatophyta</taxon>
        <taxon>Magnoliopsida</taxon>
        <taxon>eudicotyledons</taxon>
        <taxon>Gunneridae</taxon>
        <taxon>Pentapetalae</taxon>
        <taxon>rosids</taxon>
        <taxon>malvids</taxon>
        <taxon>Malvales</taxon>
        <taxon>Malvaceae</taxon>
        <taxon>Malvoideae</taxon>
        <taxon>Gossypium</taxon>
    </lineage>
</organism>
<keyword evidence="3" id="KW-1185">Reference proteome</keyword>
<feature type="region of interest" description="Disordered" evidence="1">
    <location>
        <begin position="103"/>
        <end position="126"/>
    </location>
</feature>
<dbReference type="Proteomes" id="UP000593568">
    <property type="component" value="Unassembled WGS sequence"/>
</dbReference>
<dbReference type="AlphaFoldDB" id="A0A7J9FCS4"/>
<accession>A0A7J9FCS4</accession>
<reference evidence="2 3" key="1">
    <citation type="journal article" date="2019" name="Genome Biol. Evol.">
        <title>Insights into the evolution of the New World diploid cottons (Gossypium, subgenus Houzingenia) based on genome sequencing.</title>
        <authorList>
            <person name="Grover C.E."/>
            <person name="Arick M.A. 2nd"/>
            <person name="Thrash A."/>
            <person name="Conover J.L."/>
            <person name="Sanders W.S."/>
            <person name="Peterson D.G."/>
            <person name="Frelichowski J.E."/>
            <person name="Scheffler J.A."/>
            <person name="Scheffler B.E."/>
            <person name="Wendel J.F."/>
        </authorList>
    </citation>
    <scope>NUCLEOTIDE SEQUENCE [LARGE SCALE GENOMIC DNA]</scope>
    <source>
        <strain evidence="2">8</strain>
        <tissue evidence="2">Leaf</tissue>
    </source>
</reference>
<proteinExistence type="predicted"/>
<name>A0A7J9FCS4_9ROSI</name>
<gene>
    <name evidence="2" type="ORF">Gotri_000887</name>
</gene>
<feature type="compositionally biased region" description="Low complexity" evidence="1">
    <location>
        <begin position="114"/>
        <end position="126"/>
    </location>
</feature>
<comment type="caution">
    <text evidence="2">The sequence shown here is derived from an EMBL/GenBank/DDBJ whole genome shotgun (WGS) entry which is preliminary data.</text>
</comment>
<evidence type="ECO:0000313" key="2">
    <source>
        <dbReference type="EMBL" id="MBA0783119.1"/>
    </source>
</evidence>
<evidence type="ECO:0000256" key="1">
    <source>
        <dbReference type="SAM" id="MobiDB-lite"/>
    </source>
</evidence>